<dbReference type="InterPro" id="IPR011989">
    <property type="entry name" value="ARM-like"/>
</dbReference>
<evidence type="ECO:0000256" key="1">
    <source>
        <dbReference type="ARBA" id="ARBA00022737"/>
    </source>
</evidence>
<organism evidence="2 3">
    <name type="scientific">Streptomyces peucetius</name>
    <dbReference type="NCBI Taxonomy" id="1950"/>
    <lineage>
        <taxon>Bacteria</taxon>
        <taxon>Bacillati</taxon>
        <taxon>Actinomycetota</taxon>
        <taxon>Actinomycetes</taxon>
        <taxon>Kitasatosporales</taxon>
        <taxon>Streptomycetaceae</taxon>
        <taxon>Streptomyces</taxon>
    </lineage>
</organism>
<dbReference type="EMBL" id="CP107567">
    <property type="protein sequence ID" value="UYQ65600.1"/>
    <property type="molecule type" value="Genomic_DNA"/>
</dbReference>
<proteinExistence type="predicted"/>
<dbReference type="InterPro" id="IPR016024">
    <property type="entry name" value="ARM-type_fold"/>
</dbReference>
<name>A0ABY6IF14_STRPE</name>
<accession>A0ABY6IF14</accession>
<sequence length="270" mass="28521">MPAYDAVRREVPGLCGLLHDRDPSVRAAAAHLLAWFPEEAAHALPGLLRLLDHEALPAVAATALVAAGLLGDAALAGRLKPFLAAEEQTVRWAAATALVRVRGMDVETAVGAVALGELAAAEAEPPEPGPPGVPFHEGGLRGYATACLTELTDLYPTETLDAVTDGLAAASVPAHFAVARAGLRLAFGPERPGVLPVFGDLDPREQRFVRVLASVEEDAWRWTGFPEMLRTWGLPGSREGLRAYAGPPDTRARSGRGWWVRAAGRCRPGS</sequence>
<reference evidence="2" key="1">
    <citation type="submission" date="2022-10" db="EMBL/GenBank/DDBJ databases">
        <title>Cytochrome P450 Catalyzes Benzene Ring Formation in the Biosynthesis of Trialkyl-Substituted Aromatic Polyketides.</title>
        <authorList>
            <person name="Zhao E."/>
            <person name="Ge H."/>
        </authorList>
    </citation>
    <scope>NUCLEOTIDE SEQUENCE</scope>
    <source>
        <strain evidence="2">NA0869</strain>
    </source>
</reference>
<protein>
    <submittedName>
        <fullName evidence="2">HEAT repeat domain-containing protein</fullName>
    </submittedName>
</protein>
<dbReference type="Proteomes" id="UP001163878">
    <property type="component" value="Chromosome"/>
</dbReference>
<keyword evidence="3" id="KW-1185">Reference proteome</keyword>
<dbReference type="InterPro" id="IPR000357">
    <property type="entry name" value="HEAT"/>
</dbReference>
<keyword evidence="1" id="KW-0677">Repeat</keyword>
<evidence type="ECO:0000313" key="3">
    <source>
        <dbReference type="Proteomes" id="UP001163878"/>
    </source>
</evidence>
<dbReference type="RefSeq" id="WP_264248832.1">
    <property type="nucleotide sequence ID" value="NZ_CP107567.1"/>
</dbReference>
<dbReference type="Pfam" id="PF02985">
    <property type="entry name" value="HEAT"/>
    <property type="match status" value="1"/>
</dbReference>
<dbReference type="SUPFAM" id="SSF48371">
    <property type="entry name" value="ARM repeat"/>
    <property type="match status" value="1"/>
</dbReference>
<dbReference type="Gene3D" id="1.25.10.10">
    <property type="entry name" value="Leucine-rich Repeat Variant"/>
    <property type="match status" value="1"/>
</dbReference>
<gene>
    <name evidence="2" type="ORF">OGH68_31815</name>
</gene>
<evidence type="ECO:0000313" key="2">
    <source>
        <dbReference type="EMBL" id="UYQ65600.1"/>
    </source>
</evidence>